<dbReference type="SUPFAM" id="SSF48371">
    <property type="entry name" value="ARM repeat"/>
    <property type="match status" value="1"/>
</dbReference>
<dbReference type="InterPro" id="IPR051177">
    <property type="entry name" value="CIK-Related_Protein"/>
</dbReference>
<dbReference type="Proteomes" id="UP000076532">
    <property type="component" value="Unassembled WGS sequence"/>
</dbReference>
<feature type="region of interest" description="Disordered" evidence="1">
    <location>
        <begin position="841"/>
        <end position="872"/>
    </location>
</feature>
<dbReference type="InterPro" id="IPR011989">
    <property type="entry name" value="ARM-like"/>
</dbReference>
<organism evidence="3 4">
    <name type="scientific">Athelia psychrophila</name>
    <dbReference type="NCBI Taxonomy" id="1759441"/>
    <lineage>
        <taxon>Eukaryota</taxon>
        <taxon>Fungi</taxon>
        <taxon>Dikarya</taxon>
        <taxon>Basidiomycota</taxon>
        <taxon>Agaricomycotina</taxon>
        <taxon>Agaricomycetes</taxon>
        <taxon>Agaricomycetidae</taxon>
        <taxon>Atheliales</taxon>
        <taxon>Atheliaceae</taxon>
        <taxon>Athelia</taxon>
    </lineage>
</organism>
<dbReference type="PANTHER" id="PTHR12984">
    <property type="entry name" value="SCY1-RELATED S/T PROTEIN KINASE-LIKE"/>
    <property type="match status" value="1"/>
</dbReference>
<feature type="region of interest" description="Disordered" evidence="1">
    <location>
        <begin position="610"/>
        <end position="629"/>
    </location>
</feature>
<feature type="compositionally biased region" description="Polar residues" evidence="1">
    <location>
        <begin position="850"/>
        <end position="864"/>
    </location>
</feature>
<reference evidence="3 4" key="1">
    <citation type="journal article" date="2016" name="Mol. Biol. Evol.">
        <title>Comparative Genomics of Early-Diverging Mushroom-Forming Fungi Provides Insights into the Origins of Lignocellulose Decay Capabilities.</title>
        <authorList>
            <person name="Nagy L.G."/>
            <person name="Riley R."/>
            <person name="Tritt A."/>
            <person name="Adam C."/>
            <person name="Daum C."/>
            <person name="Floudas D."/>
            <person name="Sun H."/>
            <person name="Yadav J.S."/>
            <person name="Pangilinan J."/>
            <person name="Larsson K.H."/>
            <person name="Matsuura K."/>
            <person name="Barry K."/>
            <person name="Labutti K."/>
            <person name="Kuo R."/>
            <person name="Ohm R.A."/>
            <person name="Bhattacharya S.S."/>
            <person name="Shirouzu T."/>
            <person name="Yoshinaga Y."/>
            <person name="Martin F.M."/>
            <person name="Grigoriev I.V."/>
            <person name="Hibbett D.S."/>
        </authorList>
    </citation>
    <scope>NUCLEOTIDE SEQUENCE [LARGE SCALE GENOMIC DNA]</scope>
    <source>
        <strain evidence="3 4">CBS 109695</strain>
    </source>
</reference>
<name>A0A166M5Y4_9AGAM</name>
<dbReference type="Gene3D" id="1.10.510.10">
    <property type="entry name" value="Transferase(Phosphotransferase) domain 1"/>
    <property type="match status" value="1"/>
</dbReference>
<evidence type="ECO:0000259" key="2">
    <source>
        <dbReference type="PROSITE" id="PS50011"/>
    </source>
</evidence>
<dbReference type="InterPro" id="IPR016024">
    <property type="entry name" value="ARM-type_fold"/>
</dbReference>
<feature type="compositionally biased region" description="Low complexity" evidence="1">
    <location>
        <begin position="23"/>
        <end position="46"/>
    </location>
</feature>
<feature type="region of interest" description="Disordered" evidence="1">
    <location>
        <begin position="657"/>
        <end position="766"/>
    </location>
</feature>
<feature type="compositionally biased region" description="Low complexity" evidence="1">
    <location>
        <begin position="674"/>
        <end position="685"/>
    </location>
</feature>
<feature type="compositionally biased region" description="Polar residues" evidence="1">
    <location>
        <begin position="757"/>
        <end position="766"/>
    </location>
</feature>
<dbReference type="CDD" id="cd14011">
    <property type="entry name" value="PK_SCY1_like"/>
    <property type="match status" value="1"/>
</dbReference>
<dbReference type="AlphaFoldDB" id="A0A166M5Y4"/>
<dbReference type="InterPro" id="IPR011009">
    <property type="entry name" value="Kinase-like_dom_sf"/>
</dbReference>
<feature type="domain" description="Protein kinase" evidence="2">
    <location>
        <begin position="47"/>
        <end position="327"/>
    </location>
</feature>
<evidence type="ECO:0000313" key="3">
    <source>
        <dbReference type="EMBL" id="KZP23671.1"/>
    </source>
</evidence>
<dbReference type="SMART" id="SM00220">
    <property type="entry name" value="S_TKc"/>
    <property type="match status" value="1"/>
</dbReference>
<dbReference type="InterPro" id="IPR000719">
    <property type="entry name" value="Prot_kinase_dom"/>
</dbReference>
<evidence type="ECO:0000313" key="4">
    <source>
        <dbReference type="Proteomes" id="UP000076532"/>
    </source>
</evidence>
<dbReference type="Pfam" id="PF00069">
    <property type="entry name" value="Pkinase"/>
    <property type="match status" value="1"/>
</dbReference>
<dbReference type="EMBL" id="KV417531">
    <property type="protein sequence ID" value="KZP23671.1"/>
    <property type="molecule type" value="Genomic_DNA"/>
</dbReference>
<gene>
    <name evidence="3" type="ORF">FIBSPDRAFT_1042823</name>
</gene>
<dbReference type="Gene3D" id="3.30.200.20">
    <property type="entry name" value="Phosphorylase Kinase, domain 1"/>
    <property type="match status" value="1"/>
</dbReference>
<dbReference type="PANTHER" id="PTHR12984:SF6">
    <property type="entry name" value="SCY1-LIKE PROTEIN 2"/>
    <property type="match status" value="1"/>
</dbReference>
<evidence type="ECO:0000256" key="1">
    <source>
        <dbReference type="SAM" id="MobiDB-lite"/>
    </source>
</evidence>
<keyword evidence="4" id="KW-1185">Reference proteome</keyword>
<protein>
    <recommendedName>
        <fullName evidence="2">Protein kinase domain-containing protein</fullName>
    </recommendedName>
</protein>
<proteinExistence type="predicted"/>
<feature type="region of interest" description="Disordered" evidence="1">
    <location>
        <begin position="23"/>
        <end position="48"/>
    </location>
</feature>
<dbReference type="STRING" id="436010.A0A166M5Y4"/>
<dbReference type="GO" id="GO:0004672">
    <property type="term" value="F:protein kinase activity"/>
    <property type="evidence" value="ECO:0007669"/>
    <property type="project" value="InterPro"/>
</dbReference>
<dbReference type="PROSITE" id="PS50011">
    <property type="entry name" value="PROTEIN_KINASE_DOM"/>
    <property type="match status" value="1"/>
</dbReference>
<sequence>MFAAASSFFSRTAISQSYNIGVPSSASSNGGSRSGTPTPSGSSMTPVALSPPFNVGPWRIQAASHKTTNKRVSVWSFDKRGGDMDRLSAVAKERVMEVLKGEASALGRLRHPSILEMVEPMEETRTELIFATEPVLSSLLLSIPGSSHHRALVELDEVEIQKGILQLCKGLEFLHTSGRLIHSNINPETIIINSSGDWKIAGLGLTIPLASPDGRPTRWEFPTFDGRVPPYIQRPFDYMAPEYALDEVLVTASDIYSLGVLIYAVHCKGNPPFKTHGSLGGLRETAGKYVPGMDNLDPDLQILLRSMITRGSAQRPTPATLPTHSFFSSLPISTLNFLDRSNFSTKSREEKISFMKGLTGVLDRFSEGLRTRKILPTLVEEMKDVHLLPHILPNVFSIAKSLTPTLFSSLVLPSLKPLFIIKDPPQNMLTLLDNLPTLQSKTEKNVFREQVLPLVYHALESEHAVVQERALSTVPDLCESVDYAEVSNVLFPQVALVFTKTRILSVKIATLTTFLSMVKTLDQTNLTQKLVPLLSKIRTKEPGVMMATLSVQEAMGFKVDREAVATLVLPQLWAMSMGPLINVEQFQRFMGVIHKLGDRVEKEHNQFLRDSQRIEDQSGGGSTGVPSGALGVGGGGIDFESLVGGANGATVKADSAIDSKGWDDDDPWGSILSAAPPTEAQTPQAMSPTTATQPRMQSVPSSPKAFNVAPPSRLSSRALSASSPFSSTPFPPPAPSNSGPPAMKPLQPQGTGGYPRTSPSSPSLQQQIHKPNYNLALPALTPTPTAPAMAPPMMPSTYGASPPLMMSSPPSFASHAMSSPPIFNARPAMSSPPLFAAPPGMGSMLAPSKPAQQSWNAKKASTTDWGDFDPLR</sequence>
<accession>A0A166M5Y4</accession>
<feature type="compositionally biased region" description="Low complexity" evidence="1">
    <location>
        <begin position="709"/>
        <end position="728"/>
    </location>
</feature>
<dbReference type="SUPFAM" id="SSF56112">
    <property type="entry name" value="Protein kinase-like (PK-like)"/>
    <property type="match status" value="1"/>
</dbReference>
<dbReference type="OrthoDB" id="79687at2759"/>
<dbReference type="Gene3D" id="1.25.10.10">
    <property type="entry name" value="Leucine-rich Repeat Variant"/>
    <property type="match status" value="1"/>
</dbReference>
<feature type="compositionally biased region" description="Polar residues" evidence="1">
    <location>
        <begin position="686"/>
        <end position="701"/>
    </location>
</feature>
<dbReference type="GO" id="GO:0005524">
    <property type="term" value="F:ATP binding"/>
    <property type="evidence" value="ECO:0007669"/>
    <property type="project" value="InterPro"/>
</dbReference>